<dbReference type="FunFam" id="3.10.450.50:FF:000005">
    <property type="entry name" value="Nuclear transport factor 2"/>
    <property type="match status" value="1"/>
</dbReference>
<gene>
    <name evidence="6" type="ORF">C7999DRAFT_29954</name>
</gene>
<comment type="caution">
    <text evidence="6">The sequence shown here is derived from an EMBL/GenBank/DDBJ whole genome shotgun (WGS) entry which is preliminary data.</text>
</comment>
<dbReference type="InterPro" id="IPR002075">
    <property type="entry name" value="NTF2_dom"/>
</dbReference>
<evidence type="ECO:0000256" key="3">
    <source>
        <dbReference type="ARBA" id="ARBA00053082"/>
    </source>
</evidence>
<reference evidence="6" key="1">
    <citation type="journal article" date="2023" name="Mol. Phylogenet. Evol.">
        <title>Genome-scale phylogeny and comparative genomics of the fungal order Sordariales.</title>
        <authorList>
            <person name="Hensen N."/>
            <person name="Bonometti L."/>
            <person name="Westerberg I."/>
            <person name="Brannstrom I.O."/>
            <person name="Guillou S."/>
            <person name="Cros-Aarteil S."/>
            <person name="Calhoun S."/>
            <person name="Haridas S."/>
            <person name="Kuo A."/>
            <person name="Mondo S."/>
            <person name="Pangilinan J."/>
            <person name="Riley R."/>
            <person name="LaButti K."/>
            <person name="Andreopoulos B."/>
            <person name="Lipzen A."/>
            <person name="Chen C."/>
            <person name="Yan M."/>
            <person name="Daum C."/>
            <person name="Ng V."/>
            <person name="Clum A."/>
            <person name="Steindorff A."/>
            <person name="Ohm R.A."/>
            <person name="Martin F."/>
            <person name="Silar P."/>
            <person name="Natvig D.O."/>
            <person name="Lalanne C."/>
            <person name="Gautier V."/>
            <person name="Ament-Velasquez S.L."/>
            <person name="Kruys A."/>
            <person name="Hutchinson M.I."/>
            <person name="Powell A.J."/>
            <person name="Barry K."/>
            <person name="Miller A.N."/>
            <person name="Grigoriev I.V."/>
            <person name="Debuchy R."/>
            <person name="Gladieux P."/>
            <person name="Hiltunen Thoren M."/>
            <person name="Johannesson H."/>
        </authorList>
    </citation>
    <scope>NUCLEOTIDE SEQUENCE</scope>
    <source>
        <strain evidence="6">CBS 359.72</strain>
    </source>
</reference>
<protein>
    <recommendedName>
        <fullName evidence="2 4">Nuclear transport factor 2</fullName>
        <shortName evidence="4">NTF-2</shortName>
    </recommendedName>
</protein>
<keyword evidence="1 4" id="KW-0963">Cytoplasm</keyword>
<dbReference type="AlphaFoldDB" id="A0AAN7HSJ6"/>
<dbReference type="CDD" id="cd00780">
    <property type="entry name" value="NTF2"/>
    <property type="match status" value="1"/>
</dbReference>
<dbReference type="GO" id="GO:0005737">
    <property type="term" value="C:cytoplasm"/>
    <property type="evidence" value="ECO:0007669"/>
    <property type="project" value="UniProtKB-SubCell"/>
</dbReference>
<dbReference type="GO" id="GO:0051028">
    <property type="term" value="P:mRNA transport"/>
    <property type="evidence" value="ECO:0007669"/>
    <property type="project" value="UniProtKB-UniRule"/>
</dbReference>
<dbReference type="InterPro" id="IPR018222">
    <property type="entry name" value="Nuclear_transport_factor_2_euk"/>
</dbReference>
<dbReference type="Pfam" id="PF02136">
    <property type="entry name" value="NTF2"/>
    <property type="match status" value="1"/>
</dbReference>
<keyword evidence="4" id="KW-0653">Protein transport</keyword>
<evidence type="ECO:0000256" key="2">
    <source>
        <dbReference type="ARBA" id="ARBA00026247"/>
    </source>
</evidence>
<reference evidence="6" key="2">
    <citation type="submission" date="2023-05" db="EMBL/GenBank/DDBJ databases">
        <authorList>
            <consortium name="Lawrence Berkeley National Laboratory"/>
            <person name="Steindorff A."/>
            <person name="Hensen N."/>
            <person name="Bonometti L."/>
            <person name="Westerberg I."/>
            <person name="Brannstrom I.O."/>
            <person name="Guillou S."/>
            <person name="Cros-Aarteil S."/>
            <person name="Calhoun S."/>
            <person name="Haridas S."/>
            <person name="Kuo A."/>
            <person name="Mondo S."/>
            <person name="Pangilinan J."/>
            <person name="Riley R."/>
            <person name="Labutti K."/>
            <person name="Andreopoulos B."/>
            <person name="Lipzen A."/>
            <person name="Chen C."/>
            <person name="Yanf M."/>
            <person name="Daum C."/>
            <person name="Ng V."/>
            <person name="Clum A."/>
            <person name="Ohm R."/>
            <person name="Martin F."/>
            <person name="Silar P."/>
            <person name="Natvig D."/>
            <person name="Lalanne C."/>
            <person name="Gautier V."/>
            <person name="Ament-Velasquez S.L."/>
            <person name="Kruys A."/>
            <person name="Hutchinson M.I."/>
            <person name="Powell A.J."/>
            <person name="Barry K."/>
            <person name="Miller A.N."/>
            <person name="Grigoriev I.V."/>
            <person name="Debuchy R."/>
            <person name="Gladieux P."/>
            <person name="Thoren M.H."/>
            <person name="Johannesson H."/>
        </authorList>
    </citation>
    <scope>NUCLEOTIDE SEQUENCE</scope>
    <source>
        <strain evidence="6">CBS 359.72</strain>
    </source>
</reference>
<keyword evidence="4" id="KW-0813">Transport</keyword>
<accession>A0AAN7HSJ6</accession>
<dbReference type="GO" id="GO:0005635">
    <property type="term" value="C:nuclear envelope"/>
    <property type="evidence" value="ECO:0007669"/>
    <property type="project" value="UniProtKB-ARBA"/>
</dbReference>
<evidence type="ECO:0000259" key="5">
    <source>
        <dbReference type="PROSITE" id="PS50177"/>
    </source>
</evidence>
<dbReference type="Proteomes" id="UP001303647">
    <property type="component" value="Unassembled WGS sequence"/>
</dbReference>
<evidence type="ECO:0000256" key="4">
    <source>
        <dbReference type="RuleBase" id="RU369002"/>
    </source>
</evidence>
<evidence type="ECO:0000313" key="7">
    <source>
        <dbReference type="Proteomes" id="UP001303647"/>
    </source>
</evidence>
<dbReference type="InterPro" id="IPR032710">
    <property type="entry name" value="NTF2-like_dom_sf"/>
</dbReference>
<dbReference type="PANTHER" id="PTHR12612">
    <property type="entry name" value="NUCLEAR TRANSPORT FACTOR 2"/>
    <property type="match status" value="1"/>
</dbReference>
<sequence>MASINFQGIATEFVNHYYTTFDSDRKNLAALYRENSMLTFESSQSLGAASILEKLTNLPFQKIKHHISALDAQPTPNGGIIILVIGQLAVDDETNPLPYSQAFQLCQDPAGQWFVFNDIFKLVIG</sequence>
<dbReference type="PROSITE" id="PS50177">
    <property type="entry name" value="NTF2_DOMAIN"/>
    <property type="match status" value="1"/>
</dbReference>
<dbReference type="SUPFAM" id="SSF54427">
    <property type="entry name" value="NTF2-like"/>
    <property type="match status" value="1"/>
</dbReference>
<dbReference type="EMBL" id="MU857622">
    <property type="protein sequence ID" value="KAK4249529.1"/>
    <property type="molecule type" value="Genomic_DNA"/>
</dbReference>
<organism evidence="6 7">
    <name type="scientific">Corynascus novoguineensis</name>
    <dbReference type="NCBI Taxonomy" id="1126955"/>
    <lineage>
        <taxon>Eukaryota</taxon>
        <taxon>Fungi</taxon>
        <taxon>Dikarya</taxon>
        <taxon>Ascomycota</taxon>
        <taxon>Pezizomycotina</taxon>
        <taxon>Sordariomycetes</taxon>
        <taxon>Sordariomycetidae</taxon>
        <taxon>Sordariales</taxon>
        <taxon>Chaetomiaceae</taxon>
        <taxon>Corynascus</taxon>
    </lineage>
</organism>
<name>A0AAN7HSJ6_9PEZI</name>
<evidence type="ECO:0000313" key="6">
    <source>
        <dbReference type="EMBL" id="KAK4249529.1"/>
    </source>
</evidence>
<comment type="function">
    <text evidence="3">Facilitates protein transport into the nucleus. Could be part of a multicomponent system of cytosolic factors that assemble at the pore complex during nuclear import.</text>
</comment>
<feature type="domain" description="NTF2" evidence="5">
    <location>
        <begin position="9"/>
        <end position="122"/>
    </location>
</feature>
<evidence type="ECO:0000256" key="1">
    <source>
        <dbReference type="ARBA" id="ARBA00022490"/>
    </source>
</evidence>
<comment type="function">
    <text evidence="4">Has a role in nuclear-cytoplasmic transport of proteins and mRNAs.</text>
</comment>
<proteinExistence type="predicted"/>
<comment type="subcellular location">
    <subcellularLocation>
        <location evidence="4">Cytoplasm</location>
    </subcellularLocation>
    <subcellularLocation>
        <location evidence="4">Nucleus</location>
    </subcellularLocation>
</comment>
<dbReference type="InterPro" id="IPR045875">
    <property type="entry name" value="NTF2"/>
</dbReference>
<dbReference type="GO" id="GO:0006606">
    <property type="term" value="P:protein import into nucleus"/>
    <property type="evidence" value="ECO:0007669"/>
    <property type="project" value="UniProtKB-ARBA"/>
</dbReference>
<keyword evidence="4" id="KW-0539">Nucleus</keyword>
<dbReference type="Gene3D" id="3.10.450.50">
    <property type="match status" value="1"/>
</dbReference>
<keyword evidence="7" id="KW-1185">Reference proteome</keyword>